<keyword evidence="2" id="KW-0496">Mitochondrion</keyword>
<evidence type="ECO:0000256" key="1">
    <source>
        <dbReference type="SAM" id="Phobius"/>
    </source>
</evidence>
<proteinExistence type="predicted"/>
<keyword evidence="1" id="KW-0812">Transmembrane</keyword>
<keyword evidence="1" id="KW-1133">Transmembrane helix</keyword>
<accession>A0AAU6QGT8</accession>
<organism evidence="2">
    <name type="scientific">Prionospio sp. 6 MH-2023</name>
    <dbReference type="NCBI Taxonomy" id="3059274"/>
    <lineage>
        <taxon>Eukaryota</taxon>
        <taxon>Metazoa</taxon>
        <taxon>Spiralia</taxon>
        <taxon>Lophotrochozoa</taxon>
        <taxon>Annelida</taxon>
        <taxon>Polychaeta</taxon>
        <taxon>Sedentaria</taxon>
        <taxon>Canalipalpata</taxon>
        <taxon>Spionida</taxon>
        <taxon>Spionidae</taxon>
        <taxon>Prionospio</taxon>
    </lineage>
</organism>
<gene>
    <name evidence="2" type="primary">ATP8</name>
</gene>
<dbReference type="EMBL" id="OR935930">
    <property type="protein sequence ID" value="WZB40721.1"/>
    <property type="molecule type" value="Genomic_DNA"/>
</dbReference>
<geneLocation type="mitochondrion" evidence="2"/>
<keyword evidence="1" id="KW-0472">Membrane</keyword>
<reference evidence="2" key="1">
    <citation type="submission" date="2023-11" db="EMBL/GenBank/DDBJ databases">
        <title>Species delimitation and phylogenetic relationships of the Prionospio complex (Annelida, Spionidae) in the Northeast Atlantic.</title>
        <authorList>
            <person name="Hektoen M.M."/>
            <person name="Bakken T."/>
            <person name="Radashevsky V.I."/>
            <person name="Ekrem T."/>
            <person name="Dunshea G."/>
        </authorList>
    </citation>
    <scope>NUCLEOTIDE SEQUENCE</scope>
    <source>
        <strain evidence="2">ZMBN:152637</strain>
    </source>
</reference>
<evidence type="ECO:0000313" key="2">
    <source>
        <dbReference type="EMBL" id="WZB40721.1"/>
    </source>
</evidence>
<feature type="transmembrane region" description="Helical" evidence="1">
    <location>
        <begin position="7"/>
        <end position="29"/>
    </location>
</feature>
<dbReference type="AlphaFoldDB" id="A0AAU6QGT8"/>
<sequence>MPHLAPLAWALAPLTFWAILLTFSASLWWSTTPSFPKFSSASTHKFSNWKWN</sequence>
<protein>
    <submittedName>
        <fullName evidence="2">ATP synthase F0 subunit 8</fullName>
    </submittedName>
</protein>
<name>A0AAU6QGT8_9ANNE</name>